<reference evidence="1" key="1">
    <citation type="journal article" date="2020" name="G3 (Bethesda)">
        <title>High-Quality Assemblies for Three Invasive Social Wasps from the &lt;i&gt;Vespula&lt;/i&gt; Genus.</title>
        <authorList>
            <person name="Harrop T.W.R."/>
            <person name="Guhlin J."/>
            <person name="McLaughlin G.M."/>
            <person name="Permina E."/>
            <person name="Stockwell P."/>
            <person name="Gilligan J."/>
            <person name="Le Lec M.F."/>
            <person name="Gruber M.A.M."/>
            <person name="Quinn O."/>
            <person name="Lovegrove M."/>
            <person name="Duncan E.J."/>
            <person name="Remnant E.J."/>
            <person name="Van Eeckhoven J."/>
            <person name="Graham B."/>
            <person name="Knapp R.A."/>
            <person name="Langford K.W."/>
            <person name="Kronenberg Z."/>
            <person name="Press M.O."/>
            <person name="Eacker S.M."/>
            <person name="Wilson-Rankin E.E."/>
            <person name="Purcell J."/>
            <person name="Lester P.J."/>
            <person name="Dearden P.K."/>
        </authorList>
    </citation>
    <scope>NUCLEOTIDE SEQUENCE</scope>
    <source>
        <strain evidence="1">Marl-1</strain>
    </source>
</reference>
<comment type="caution">
    <text evidence="1">The sequence shown here is derived from an EMBL/GenBank/DDBJ whole genome shotgun (WGS) entry which is preliminary data.</text>
</comment>
<organism evidence="1 2">
    <name type="scientific">Vespula vulgaris</name>
    <name type="common">Yellow jacket</name>
    <name type="synonym">Wasp</name>
    <dbReference type="NCBI Taxonomy" id="7454"/>
    <lineage>
        <taxon>Eukaryota</taxon>
        <taxon>Metazoa</taxon>
        <taxon>Ecdysozoa</taxon>
        <taxon>Arthropoda</taxon>
        <taxon>Hexapoda</taxon>
        <taxon>Insecta</taxon>
        <taxon>Pterygota</taxon>
        <taxon>Neoptera</taxon>
        <taxon>Endopterygota</taxon>
        <taxon>Hymenoptera</taxon>
        <taxon>Apocrita</taxon>
        <taxon>Aculeata</taxon>
        <taxon>Vespoidea</taxon>
        <taxon>Vespidae</taxon>
        <taxon>Vespinae</taxon>
        <taxon>Vespula</taxon>
    </lineage>
</organism>
<dbReference type="AlphaFoldDB" id="A0A834JM94"/>
<dbReference type="EMBL" id="JACSEA010000010">
    <property type="protein sequence ID" value="KAF7391178.1"/>
    <property type="molecule type" value="Genomic_DNA"/>
</dbReference>
<dbReference type="Proteomes" id="UP000614350">
    <property type="component" value="Unassembled WGS sequence"/>
</dbReference>
<name>A0A834JM94_VESVU</name>
<evidence type="ECO:0000313" key="1">
    <source>
        <dbReference type="EMBL" id="KAF7391178.1"/>
    </source>
</evidence>
<gene>
    <name evidence="1" type="ORF">HZH66_009658</name>
</gene>
<evidence type="ECO:0000313" key="2">
    <source>
        <dbReference type="Proteomes" id="UP000614350"/>
    </source>
</evidence>
<keyword evidence="2" id="KW-1185">Reference proteome</keyword>
<accession>A0A834JM94</accession>
<proteinExistence type="predicted"/>
<sequence length="80" mass="9275">METRENKDIKERFGSNFDRRREWATSVGTSWSITWPGTSFGGLSYDVICEVAGMDEPPMSRLVEWEKGRKRGFQTLTKKL</sequence>
<protein>
    <submittedName>
        <fullName evidence="1">Uncharacterized protein</fullName>
    </submittedName>
</protein>